<dbReference type="AlphaFoldDB" id="A0A0E9SQP1"/>
<proteinExistence type="predicted"/>
<protein>
    <submittedName>
        <fullName evidence="1">Uncharacterized protein</fullName>
    </submittedName>
</protein>
<reference evidence="1" key="2">
    <citation type="journal article" date="2015" name="Fish Shellfish Immunol.">
        <title>Early steps in the European eel (Anguilla anguilla)-Vibrio vulnificus interaction in the gills: Role of the RtxA13 toxin.</title>
        <authorList>
            <person name="Callol A."/>
            <person name="Pajuelo D."/>
            <person name="Ebbesson L."/>
            <person name="Teles M."/>
            <person name="MacKenzie S."/>
            <person name="Amaro C."/>
        </authorList>
    </citation>
    <scope>NUCLEOTIDE SEQUENCE</scope>
</reference>
<accession>A0A0E9SQP1</accession>
<evidence type="ECO:0000313" key="1">
    <source>
        <dbReference type="EMBL" id="JAH43684.1"/>
    </source>
</evidence>
<name>A0A0E9SQP1_ANGAN</name>
<dbReference type="EMBL" id="GBXM01064893">
    <property type="protein sequence ID" value="JAH43684.1"/>
    <property type="molecule type" value="Transcribed_RNA"/>
</dbReference>
<organism evidence="1">
    <name type="scientific">Anguilla anguilla</name>
    <name type="common">European freshwater eel</name>
    <name type="synonym">Muraena anguilla</name>
    <dbReference type="NCBI Taxonomy" id="7936"/>
    <lineage>
        <taxon>Eukaryota</taxon>
        <taxon>Metazoa</taxon>
        <taxon>Chordata</taxon>
        <taxon>Craniata</taxon>
        <taxon>Vertebrata</taxon>
        <taxon>Euteleostomi</taxon>
        <taxon>Actinopterygii</taxon>
        <taxon>Neopterygii</taxon>
        <taxon>Teleostei</taxon>
        <taxon>Anguilliformes</taxon>
        <taxon>Anguillidae</taxon>
        <taxon>Anguilla</taxon>
    </lineage>
</organism>
<reference evidence="1" key="1">
    <citation type="submission" date="2014-11" db="EMBL/GenBank/DDBJ databases">
        <authorList>
            <person name="Amaro Gonzalez C."/>
        </authorList>
    </citation>
    <scope>NUCLEOTIDE SEQUENCE</scope>
</reference>
<sequence>MVYCGSPLSGVFSKTSTFYRNMGL</sequence>